<name>A0A167WCG9_9FLAO</name>
<dbReference type="RefSeq" id="WP_066081593.1">
    <property type="nucleotide sequence ID" value="NZ_FRDK01000004.1"/>
</dbReference>
<evidence type="ECO:0000256" key="1">
    <source>
        <dbReference type="ARBA" id="ARBA00004370"/>
    </source>
</evidence>
<dbReference type="GO" id="GO:0008381">
    <property type="term" value="F:mechanosensitive monoatomic ion channel activity"/>
    <property type="evidence" value="ECO:0007669"/>
    <property type="project" value="InterPro"/>
</dbReference>
<feature type="transmembrane region" description="Helical" evidence="5">
    <location>
        <begin position="149"/>
        <end position="172"/>
    </location>
</feature>
<feature type="transmembrane region" description="Helical" evidence="5">
    <location>
        <begin position="84"/>
        <end position="104"/>
    </location>
</feature>
<feature type="transmembrane region" description="Helical" evidence="5">
    <location>
        <begin position="28"/>
        <end position="52"/>
    </location>
</feature>
<dbReference type="EMBL" id="LVJE01000019">
    <property type="protein sequence ID" value="OAB27228.1"/>
    <property type="molecule type" value="Genomic_DNA"/>
</dbReference>
<reference evidence="7 8" key="1">
    <citation type="submission" date="2016-03" db="EMBL/GenBank/DDBJ databases">
        <title>Draft genome sequence of Flavobacterium fryxellicola DSM 16209.</title>
        <authorList>
            <person name="Shin S.-K."/>
            <person name="Yi H."/>
        </authorList>
    </citation>
    <scope>NUCLEOTIDE SEQUENCE [LARGE SCALE GENOMIC DNA]</scope>
    <source>
        <strain evidence="7 8">DSM 16209</strain>
    </source>
</reference>
<dbReference type="GO" id="GO:0005886">
    <property type="term" value="C:plasma membrane"/>
    <property type="evidence" value="ECO:0007669"/>
    <property type="project" value="TreeGrafter"/>
</dbReference>
<feature type="transmembrane region" description="Helical" evidence="5">
    <location>
        <begin position="178"/>
        <end position="195"/>
    </location>
</feature>
<dbReference type="OrthoDB" id="9775207at2"/>
<evidence type="ECO:0000256" key="5">
    <source>
        <dbReference type="SAM" id="Phobius"/>
    </source>
</evidence>
<dbReference type="Gene3D" id="2.30.30.60">
    <property type="match status" value="1"/>
</dbReference>
<keyword evidence="4 5" id="KW-0472">Membrane</keyword>
<evidence type="ECO:0000313" key="8">
    <source>
        <dbReference type="Proteomes" id="UP000077164"/>
    </source>
</evidence>
<evidence type="ECO:0000256" key="3">
    <source>
        <dbReference type="ARBA" id="ARBA00022989"/>
    </source>
</evidence>
<organism evidence="7 8">
    <name type="scientific">Flavobacterium fryxellicola</name>
    <dbReference type="NCBI Taxonomy" id="249352"/>
    <lineage>
        <taxon>Bacteria</taxon>
        <taxon>Pseudomonadati</taxon>
        <taxon>Bacteroidota</taxon>
        <taxon>Flavobacteriia</taxon>
        <taxon>Flavobacteriales</taxon>
        <taxon>Flavobacteriaceae</taxon>
        <taxon>Flavobacterium</taxon>
    </lineage>
</organism>
<evidence type="ECO:0000313" key="7">
    <source>
        <dbReference type="EMBL" id="OAB27228.1"/>
    </source>
</evidence>
<gene>
    <name evidence="7" type="ORF">FBFR_11865</name>
</gene>
<evidence type="ECO:0000256" key="2">
    <source>
        <dbReference type="ARBA" id="ARBA00022692"/>
    </source>
</evidence>
<dbReference type="InterPro" id="IPR006685">
    <property type="entry name" value="MscS_channel_2nd"/>
</dbReference>
<keyword evidence="2 5" id="KW-0812">Transmembrane</keyword>
<protein>
    <submittedName>
        <fullName evidence="7">Mechanosensitive ion channel protein MscS</fullName>
    </submittedName>
</protein>
<feature type="domain" description="Mechanosensitive ion channel MscS" evidence="6">
    <location>
        <begin position="197"/>
        <end position="265"/>
    </location>
</feature>
<dbReference type="InterPro" id="IPR010920">
    <property type="entry name" value="LSM_dom_sf"/>
</dbReference>
<dbReference type="AlphaFoldDB" id="A0A167WCG9"/>
<dbReference type="SUPFAM" id="SSF50182">
    <property type="entry name" value="Sm-like ribonucleoproteins"/>
    <property type="match status" value="1"/>
</dbReference>
<dbReference type="GO" id="GO:0071470">
    <property type="term" value="P:cellular response to osmotic stress"/>
    <property type="evidence" value="ECO:0007669"/>
    <property type="project" value="InterPro"/>
</dbReference>
<sequence length="439" mass="50428">MIVLAEKYPTINLDPTWLTDFFNIDPRIAYYINLPILLFCLFLIGIVSWLITKKLIVNAIHKLFLKTKMTWDDLLIEKKIFDKLAYIIPAVLVIFTVPSILVEYPKISSYIVTLSMIVILLVIIWTIIALLAVFDVILSKSLIFKDKPITSYIQVLNIVVYFVGGILILSLLLGKSPFYFLGAMGAMTAILLLIFKDTILGFVASIQMSVYDMVRVGDWIAMPKYDADGDVMSINLSTVKVQNWDKTITTIPTYAFITDSFKNWRGMSNSGGRRIKRAIYLKVSSFCFCDNQMLEQFKKYTLIRDYILQKEIEIKKSNSSLIDNESNPVNMISLTNIGVFRVYAENYLLSNPKINTEMTTMVRQLDPTSKGMPLEIYCFSYEKEWEKHEVIKSDIFDHLLTITSQFQLEVFEEPTGRDFRNIGRVPNQKASVASVYSQY</sequence>
<feature type="transmembrane region" description="Helical" evidence="5">
    <location>
        <begin position="110"/>
        <end position="137"/>
    </location>
</feature>
<accession>A0A167WCG9</accession>
<comment type="subcellular location">
    <subcellularLocation>
        <location evidence="1">Membrane</location>
    </subcellularLocation>
</comment>
<keyword evidence="8" id="KW-1185">Reference proteome</keyword>
<proteinExistence type="predicted"/>
<evidence type="ECO:0000256" key="4">
    <source>
        <dbReference type="ARBA" id="ARBA00023136"/>
    </source>
</evidence>
<comment type="caution">
    <text evidence="7">The sequence shown here is derived from an EMBL/GenBank/DDBJ whole genome shotgun (WGS) entry which is preliminary data.</text>
</comment>
<dbReference type="Proteomes" id="UP000077164">
    <property type="component" value="Unassembled WGS sequence"/>
</dbReference>
<dbReference type="Pfam" id="PF00924">
    <property type="entry name" value="MS_channel_2nd"/>
    <property type="match status" value="1"/>
</dbReference>
<dbReference type="PANTHER" id="PTHR30414:SF0">
    <property type="entry name" value="MINICONDUCTANCE MECHANOSENSITIVE CHANNEL YBDG"/>
    <property type="match status" value="1"/>
</dbReference>
<evidence type="ECO:0000259" key="6">
    <source>
        <dbReference type="Pfam" id="PF00924"/>
    </source>
</evidence>
<dbReference type="PANTHER" id="PTHR30414">
    <property type="entry name" value="MINICONDUCTANCE MECHANOSENSITIVE CHANNEL YBDG"/>
    <property type="match status" value="1"/>
</dbReference>
<dbReference type="InterPro" id="IPR030192">
    <property type="entry name" value="YbdG"/>
</dbReference>
<keyword evidence="3 5" id="KW-1133">Transmembrane helix</keyword>
<dbReference type="InterPro" id="IPR023408">
    <property type="entry name" value="MscS_beta-dom_sf"/>
</dbReference>